<dbReference type="EMBL" id="NPKH01000018">
    <property type="protein sequence ID" value="PAP95693.1"/>
    <property type="molecule type" value="Genomic_DNA"/>
</dbReference>
<dbReference type="InterPro" id="IPR012349">
    <property type="entry name" value="Split_barrel_FMN-bd"/>
</dbReference>
<proteinExistence type="inferred from homology"/>
<sequence length="178" mass="19849">MIIHRETAFDVRAFRQALGQFPTGVCVVTCVADGEQLGMTISSFNSLSLDPPLVLFSIDRRSAGLPLWQNAASYTVNVLSENQKDISNRFAKPLSNKWEGMRFEQGRSGAPVLPGAAALFDCEPWARHEAGDHVLFIARVKHFRSFADRQPLVFGKGRYASLQPTEFAAPLWPLDIHY</sequence>
<dbReference type="RefSeq" id="WP_029355151.1">
    <property type="nucleotide sequence ID" value="NZ_NPKH01000018.1"/>
</dbReference>
<evidence type="ECO:0000256" key="1">
    <source>
        <dbReference type="ARBA" id="ARBA00008898"/>
    </source>
</evidence>
<evidence type="ECO:0000259" key="3">
    <source>
        <dbReference type="SMART" id="SM00903"/>
    </source>
</evidence>
<dbReference type="Gene3D" id="2.30.110.10">
    <property type="entry name" value="Electron Transport, Fmn-binding Protein, Chain A"/>
    <property type="match status" value="1"/>
</dbReference>
<dbReference type="GO" id="GO:0010181">
    <property type="term" value="F:FMN binding"/>
    <property type="evidence" value="ECO:0007669"/>
    <property type="project" value="InterPro"/>
</dbReference>
<keyword evidence="5" id="KW-1185">Reference proteome</keyword>
<dbReference type="Pfam" id="PF01613">
    <property type="entry name" value="Flavin_Reduct"/>
    <property type="match status" value="1"/>
</dbReference>
<organism evidence="4 5">
    <name type="scientific">Mesorhizobium wenxiniae</name>
    <dbReference type="NCBI Taxonomy" id="2014805"/>
    <lineage>
        <taxon>Bacteria</taxon>
        <taxon>Pseudomonadati</taxon>
        <taxon>Pseudomonadota</taxon>
        <taxon>Alphaproteobacteria</taxon>
        <taxon>Hyphomicrobiales</taxon>
        <taxon>Phyllobacteriaceae</taxon>
        <taxon>Mesorhizobium</taxon>
    </lineage>
</organism>
<dbReference type="GO" id="GO:0042602">
    <property type="term" value="F:riboflavin reductase (NADPH) activity"/>
    <property type="evidence" value="ECO:0007669"/>
    <property type="project" value="TreeGrafter"/>
</dbReference>
<dbReference type="SUPFAM" id="SSF50475">
    <property type="entry name" value="FMN-binding split barrel"/>
    <property type="match status" value="1"/>
</dbReference>
<evidence type="ECO:0000313" key="5">
    <source>
        <dbReference type="Proteomes" id="UP000215931"/>
    </source>
</evidence>
<evidence type="ECO:0000313" key="4">
    <source>
        <dbReference type="EMBL" id="PAP95693.1"/>
    </source>
</evidence>
<dbReference type="PANTHER" id="PTHR30466:SF11">
    <property type="entry name" value="FLAVIN-DEPENDENT MONOOXYGENASE, REDUCTASE SUBUNIT HSAB"/>
    <property type="match status" value="1"/>
</dbReference>
<evidence type="ECO:0000256" key="2">
    <source>
        <dbReference type="ARBA" id="ARBA00023002"/>
    </source>
</evidence>
<accession>A0A271KIV3</accession>
<dbReference type="SMART" id="SM00903">
    <property type="entry name" value="Flavin_Reduct"/>
    <property type="match status" value="1"/>
</dbReference>
<dbReference type="AlphaFoldDB" id="A0A271KIV3"/>
<dbReference type="InterPro" id="IPR050268">
    <property type="entry name" value="NADH-dep_flavin_reductase"/>
</dbReference>
<comment type="similarity">
    <text evidence="1">Belongs to the non-flavoprotein flavin reductase family.</text>
</comment>
<keyword evidence="2" id="KW-0560">Oxidoreductase</keyword>
<dbReference type="InterPro" id="IPR002563">
    <property type="entry name" value="Flavin_Rdtase-like_dom"/>
</dbReference>
<name>A0A271KIV3_9HYPH</name>
<dbReference type="OrthoDB" id="9792858at2"/>
<feature type="domain" description="Flavin reductase like" evidence="3">
    <location>
        <begin position="18"/>
        <end position="161"/>
    </location>
</feature>
<reference evidence="4 5" key="1">
    <citation type="submission" date="2017-08" db="EMBL/GenBank/DDBJ databases">
        <title>Mesorhizobium wenxinae sp. nov., a novel rhizobial species isolated from root nodules of chickpea (Cicer arietinum L.).</title>
        <authorList>
            <person name="Zhang J."/>
        </authorList>
    </citation>
    <scope>NUCLEOTIDE SEQUENCE [LARGE SCALE GENOMIC DNA]</scope>
    <source>
        <strain evidence="5">WYCCWR 10019</strain>
    </source>
</reference>
<comment type="caution">
    <text evidence="4">The sequence shown here is derived from an EMBL/GenBank/DDBJ whole genome shotgun (WGS) entry which is preliminary data.</text>
</comment>
<dbReference type="Proteomes" id="UP000215931">
    <property type="component" value="Unassembled WGS sequence"/>
</dbReference>
<protein>
    <submittedName>
        <fullName evidence="4">Flavin reductase</fullName>
    </submittedName>
</protein>
<gene>
    <name evidence="4" type="ORF">CIT31_10185</name>
</gene>
<dbReference type="PANTHER" id="PTHR30466">
    <property type="entry name" value="FLAVIN REDUCTASE"/>
    <property type="match status" value="1"/>
</dbReference>